<proteinExistence type="predicted"/>
<keyword evidence="2" id="KW-1185">Reference proteome</keyword>
<sequence length="220" mass="25203">MQPHTTSVDPAILKKLSASVTHFHGPRKNLSYVISVETLGASRLVKDRDSSQFVARSFEEFRRFRRSLLARVRSGRPDDSGLGALDALFAKAAAPAKCECQGRHGCAFDATRTFLERLRFTRMPFFGIGLSEENVAMRQNEMNNFLRMIFAIVHRIHPSAWRPECLFLQDILEFLDVEQAFFEQVEHYLSHKRRQLTLDGWKAYTVETYGHGIRTQPAAN</sequence>
<gene>
    <name evidence="1" type="ORF">P43SY_004975</name>
</gene>
<dbReference type="Proteomes" id="UP001209570">
    <property type="component" value="Unassembled WGS sequence"/>
</dbReference>
<dbReference type="EMBL" id="JAKCXM010000021">
    <property type="protein sequence ID" value="KAJ0407434.1"/>
    <property type="molecule type" value="Genomic_DNA"/>
</dbReference>
<dbReference type="SUPFAM" id="SSF64268">
    <property type="entry name" value="PX domain"/>
    <property type="match status" value="1"/>
</dbReference>
<evidence type="ECO:0008006" key="3">
    <source>
        <dbReference type="Google" id="ProtNLM"/>
    </source>
</evidence>
<dbReference type="Gene3D" id="3.30.1520.10">
    <property type="entry name" value="Phox-like domain"/>
    <property type="match status" value="1"/>
</dbReference>
<dbReference type="GO" id="GO:0035091">
    <property type="term" value="F:phosphatidylinositol binding"/>
    <property type="evidence" value="ECO:0007669"/>
    <property type="project" value="InterPro"/>
</dbReference>
<evidence type="ECO:0000313" key="1">
    <source>
        <dbReference type="EMBL" id="KAJ0407434.1"/>
    </source>
</evidence>
<accession>A0AAD5M9X8</accession>
<comment type="caution">
    <text evidence="1">The sequence shown here is derived from an EMBL/GenBank/DDBJ whole genome shotgun (WGS) entry which is preliminary data.</text>
</comment>
<dbReference type="AlphaFoldDB" id="A0AAD5M9X8"/>
<evidence type="ECO:0000313" key="2">
    <source>
        <dbReference type="Proteomes" id="UP001209570"/>
    </source>
</evidence>
<name>A0AAD5M9X8_PYTIN</name>
<organism evidence="1 2">
    <name type="scientific">Pythium insidiosum</name>
    <name type="common">Pythiosis disease agent</name>
    <dbReference type="NCBI Taxonomy" id="114742"/>
    <lineage>
        <taxon>Eukaryota</taxon>
        <taxon>Sar</taxon>
        <taxon>Stramenopiles</taxon>
        <taxon>Oomycota</taxon>
        <taxon>Peronosporomycetes</taxon>
        <taxon>Pythiales</taxon>
        <taxon>Pythiaceae</taxon>
        <taxon>Pythium</taxon>
    </lineage>
</organism>
<reference evidence="1" key="1">
    <citation type="submission" date="2021-12" db="EMBL/GenBank/DDBJ databases">
        <title>Prjna785345.</title>
        <authorList>
            <person name="Rujirawat T."/>
            <person name="Krajaejun T."/>
        </authorList>
    </citation>
    <scope>NUCLEOTIDE SEQUENCE</scope>
    <source>
        <strain evidence="1">Pi057C3</strain>
    </source>
</reference>
<dbReference type="InterPro" id="IPR036871">
    <property type="entry name" value="PX_dom_sf"/>
</dbReference>
<protein>
    <recommendedName>
        <fullName evidence="3">PX domain-containing protein</fullName>
    </recommendedName>
</protein>